<evidence type="ECO:0000313" key="1">
    <source>
        <dbReference type="EMBL" id="HJG89661.1"/>
    </source>
</evidence>
<dbReference type="RefSeq" id="WP_025278202.1">
    <property type="nucleotide sequence ID" value="NZ_CAKMIC010000008.1"/>
</dbReference>
<dbReference type="Proteomes" id="UP000757103">
    <property type="component" value="Unassembled WGS sequence"/>
</dbReference>
<proteinExistence type="predicted"/>
<gene>
    <name evidence="1" type="ORF">K8U91_09385</name>
</gene>
<dbReference type="GeneID" id="90528842"/>
<sequence length="134" mass="15601">MELYYKEERDRDLYEAYNKVLKSLGMAALDTPREKVVHRVVYSVAPRFYISYEEARRNVKRIMSGRPPRCMSAVRTEMYNDLANLLAGYLRRRPRASFNEALGAVLAEKPAPRFYLSERSALLIIYRMQRGGAS</sequence>
<comment type="caution">
    <text evidence="1">The sequence shown here is derived from an EMBL/GenBank/DDBJ whole genome shotgun (WGS) entry which is preliminary data.</text>
</comment>
<dbReference type="AlphaFoldDB" id="A0A921SVE5"/>
<organism evidence="1 2">
    <name type="scientific">Barnesiella viscericola</name>
    <dbReference type="NCBI Taxonomy" id="397865"/>
    <lineage>
        <taxon>Bacteria</taxon>
        <taxon>Pseudomonadati</taxon>
        <taxon>Bacteroidota</taxon>
        <taxon>Bacteroidia</taxon>
        <taxon>Bacteroidales</taxon>
        <taxon>Barnesiellaceae</taxon>
        <taxon>Barnesiella</taxon>
    </lineage>
</organism>
<protein>
    <submittedName>
        <fullName evidence="1">Uncharacterized protein</fullName>
    </submittedName>
</protein>
<reference evidence="1" key="1">
    <citation type="journal article" date="2021" name="PeerJ">
        <title>Extensive microbial diversity within the chicken gut microbiome revealed by metagenomics and culture.</title>
        <authorList>
            <person name="Gilroy R."/>
            <person name="Ravi A."/>
            <person name="Getino M."/>
            <person name="Pursley I."/>
            <person name="Horton D.L."/>
            <person name="Alikhan N.F."/>
            <person name="Baker D."/>
            <person name="Gharbi K."/>
            <person name="Hall N."/>
            <person name="Watson M."/>
            <person name="Adriaenssens E.M."/>
            <person name="Foster-Nyarko E."/>
            <person name="Jarju S."/>
            <person name="Secka A."/>
            <person name="Antonio M."/>
            <person name="Oren A."/>
            <person name="Chaudhuri R.R."/>
            <person name="La Ragione R."/>
            <person name="Hildebrand F."/>
            <person name="Pallen M.J."/>
        </authorList>
    </citation>
    <scope>NUCLEOTIDE SEQUENCE</scope>
    <source>
        <strain evidence="1">CHK121-7720</strain>
    </source>
</reference>
<evidence type="ECO:0000313" key="2">
    <source>
        <dbReference type="Proteomes" id="UP000757103"/>
    </source>
</evidence>
<reference evidence="1" key="2">
    <citation type="submission" date="2021-09" db="EMBL/GenBank/DDBJ databases">
        <authorList>
            <person name="Gilroy R."/>
        </authorList>
    </citation>
    <scope>NUCLEOTIDE SEQUENCE</scope>
    <source>
        <strain evidence="1">CHK121-7720</strain>
    </source>
</reference>
<dbReference type="EMBL" id="DYUD01000025">
    <property type="protein sequence ID" value="HJG89661.1"/>
    <property type="molecule type" value="Genomic_DNA"/>
</dbReference>
<accession>A0A921SVE5</accession>
<name>A0A921SVE5_9BACT</name>